<evidence type="ECO:0000313" key="3">
    <source>
        <dbReference type="Proteomes" id="UP001371218"/>
    </source>
</evidence>
<dbReference type="Proteomes" id="UP001371218">
    <property type="component" value="Unassembled WGS sequence"/>
</dbReference>
<keyword evidence="1" id="KW-0472">Membrane</keyword>
<dbReference type="Pfam" id="PF11911">
    <property type="entry name" value="DUF3429"/>
    <property type="match status" value="1"/>
</dbReference>
<reference evidence="2 3" key="1">
    <citation type="submission" date="2024-04" db="EMBL/GenBank/DDBJ databases">
        <title>Novel species of the genus Ideonella isolated from streams.</title>
        <authorList>
            <person name="Lu H."/>
        </authorList>
    </citation>
    <scope>NUCLEOTIDE SEQUENCE [LARGE SCALE GENOMIC DNA]</scope>
    <source>
        <strain evidence="2 3">DXS29W</strain>
    </source>
</reference>
<proteinExistence type="predicted"/>
<accession>A0ABU9BQ44</accession>
<protein>
    <submittedName>
        <fullName evidence="2">DUF3429 domain-containing protein</fullName>
    </submittedName>
</protein>
<keyword evidence="1" id="KW-0812">Transmembrane</keyword>
<comment type="caution">
    <text evidence="2">The sequence shown here is derived from an EMBL/GenBank/DDBJ whole genome shotgun (WGS) entry which is preliminary data.</text>
</comment>
<dbReference type="InterPro" id="IPR021836">
    <property type="entry name" value="DUF3429"/>
</dbReference>
<feature type="transmembrane region" description="Helical" evidence="1">
    <location>
        <begin position="50"/>
        <end position="73"/>
    </location>
</feature>
<gene>
    <name evidence="2" type="ORF">AACH06_13710</name>
</gene>
<evidence type="ECO:0000313" key="2">
    <source>
        <dbReference type="EMBL" id="MEK8031879.1"/>
    </source>
</evidence>
<feature type="transmembrane region" description="Helical" evidence="1">
    <location>
        <begin position="25"/>
        <end position="44"/>
    </location>
</feature>
<organism evidence="2 3">
    <name type="scientific">Ideonella lacteola</name>
    <dbReference type="NCBI Taxonomy" id="2984193"/>
    <lineage>
        <taxon>Bacteria</taxon>
        <taxon>Pseudomonadati</taxon>
        <taxon>Pseudomonadota</taxon>
        <taxon>Betaproteobacteria</taxon>
        <taxon>Burkholderiales</taxon>
        <taxon>Sphaerotilaceae</taxon>
        <taxon>Ideonella</taxon>
    </lineage>
</organism>
<dbReference type="PANTHER" id="PTHR15887">
    <property type="entry name" value="TRANSMEMBRANE PROTEIN 69"/>
    <property type="match status" value="1"/>
</dbReference>
<keyword evidence="3" id="KW-1185">Reference proteome</keyword>
<evidence type="ECO:0000256" key="1">
    <source>
        <dbReference type="SAM" id="Phobius"/>
    </source>
</evidence>
<dbReference type="PANTHER" id="PTHR15887:SF1">
    <property type="entry name" value="TRANSMEMBRANE PROTEIN 69"/>
    <property type="match status" value="1"/>
</dbReference>
<dbReference type="RefSeq" id="WP_341426277.1">
    <property type="nucleotide sequence ID" value="NZ_JBBUTG010000007.1"/>
</dbReference>
<name>A0ABU9BQ44_9BURK</name>
<sequence length="155" mass="16288">MSVATTHLTSPAPWAAEPPRLARQLGYAGLIPFGLGAVLAWLVYPEAQPLVLRAVAAYGVCIVAFLGGLHWGLAMRAGHNEPAHFVWAVVPPLVASVAALMPENAGLVLIGVMLLVCYAVDRKLLAEQGLGAWLTLRFRLSALGSFCCFLAAASA</sequence>
<dbReference type="EMBL" id="JBBUTG010000007">
    <property type="protein sequence ID" value="MEK8031879.1"/>
    <property type="molecule type" value="Genomic_DNA"/>
</dbReference>
<keyword evidence="1" id="KW-1133">Transmembrane helix</keyword>